<dbReference type="OrthoDB" id="8561742at2"/>
<evidence type="ECO:0000313" key="3">
    <source>
        <dbReference type="EMBL" id="BAV32854.1"/>
    </source>
</evidence>
<dbReference type="InterPro" id="IPR011990">
    <property type="entry name" value="TPR-like_helical_dom_sf"/>
</dbReference>
<dbReference type="KEGG" id="slim:SCL_0532"/>
<sequence>MSRTLKAVMALATAIFLAAPALSQAANSNEQDAEVRFGIQLTAALNNDREAQFLVAQMYEQGVGTPQNLRMAHLWYTKSAKQGYAPAVEKLDNWEKARQESDSLAQERAAEEQKRRQAEATAAAAAKAAREEAAAKAARERAAAEEQKRRQAEATAAAAAKAAREEAAAKAARERAAAEEQKRRQAEAAAAAAAAATAKAASEEAAKTTKASVSPPPAKDVQSGQPRDKSKETTAKSAEKGSEEFRANPCNTPTAKFTSVCQ</sequence>
<dbReference type="SUPFAM" id="SSF81901">
    <property type="entry name" value="HCP-like"/>
    <property type="match status" value="1"/>
</dbReference>
<feature type="compositionally biased region" description="Low complexity" evidence="1">
    <location>
        <begin position="187"/>
        <end position="200"/>
    </location>
</feature>
<dbReference type="EMBL" id="AP014879">
    <property type="protein sequence ID" value="BAV32854.1"/>
    <property type="molecule type" value="Genomic_DNA"/>
</dbReference>
<feature type="compositionally biased region" description="Polar residues" evidence="1">
    <location>
        <begin position="249"/>
        <end position="262"/>
    </location>
</feature>
<proteinExistence type="predicted"/>
<gene>
    <name evidence="3" type="ORF">SCL_0532</name>
</gene>
<evidence type="ECO:0000256" key="2">
    <source>
        <dbReference type="SAM" id="SignalP"/>
    </source>
</evidence>
<protein>
    <submittedName>
        <fullName evidence="3">Uncharacterized protein</fullName>
    </submittedName>
</protein>
<dbReference type="Gene3D" id="1.25.40.10">
    <property type="entry name" value="Tetratricopeptide repeat domain"/>
    <property type="match status" value="1"/>
</dbReference>
<feature type="compositionally biased region" description="Basic and acidic residues" evidence="1">
    <location>
        <begin position="226"/>
        <end position="246"/>
    </location>
</feature>
<dbReference type="RefSeq" id="WP_096359738.1">
    <property type="nucleotide sequence ID" value="NZ_AP014879.1"/>
</dbReference>
<keyword evidence="2" id="KW-0732">Signal</keyword>
<name>A0A1B4XDF4_9GAMM</name>
<accession>A0A1B4XDF4</accession>
<dbReference type="Proteomes" id="UP000243180">
    <property type="component" value="Chromosome"/>
</dbReference>
<feature type="chain" id="PRO_5008572448" evidence="2">
    <location>
        <begin position="26"/>
        <end position="262"/>
    </location>
</feature>
<dbReference type="SMART" id="SM00671">
    <property type="entry name" value="SEL1"/>
    <property type="match status" value="1"/>
</dbReference>
<feature type="compositionally biased region" description="Basic and acidic residues" evidence="1">
    <location>
        <begin position="128"/>
        <end position="152"/>
    </location>
</feature>
<dbReference type="InParanoid" id="A0A1B4XDF4"/>
<organism evidence="3 4">
    <name type="scientific">Sulfuricaulis limicola</name>
    <dbReference type="NCBI Taxonomy" id="1620215"/>
    <lineage>
        <taxon>Bacteria</taxon>
        <taxon>Pseudomonadati</taxon>
        <taxon>Pseudomonadota</taxon>
        <taxon>Gammaproteobacteria</taxon>
        <taxon>Acidiferrobacterales</taxon>
        <taxon>Acidiferrobacteraceae</taxon>
        <taxon>Sulfuricaulis</taxon>
    </lineage>
</organism>
<dbReference type="AlphaFoldDB" id="A0A1B4XDF4"/>
<reference evidence="3 4" key="1">
    <citation type="submission" date="2015-05" db="EMBL/GenBank/DDBJ databases">
        <title>Complete genome sequence of a sulfur-oxidizing gammaproteobacterium strain HA5.</title>
        <authorList>
            <person name="Miura A."/>
            <person name="Kojima H."/>
            <person name="Fukui M."/>
        </authorList>
    </citation>
    <scope>NUCLEOTIDE SEQUENCE [LARGE SCALE GENOMIC DNA]</scope>
    <source>
        <strain evidence="3 4">HA5</strain>
    </source>
</reference>
<feature type="compositionally biased region" description="Basic and acidic residues" evidence="1">
    <location>
        <begin position="108"/>
        <end position="118"/>
    </location>
</feature>
<keyword evidence="4" id="KW-1185">Reference proteome</keyword>
<feature type="signal peptide" evidence="2">
    <location>
        <begin position="1"/>
        <end position="25"/>
    </location>
</feature>
<evidence type="ECO:0000256" key="1">
    <source>
        <dbReference type="SAM" id="MobiDB-lite"/>
    </source>
</evidence>
<evidence type="ECO:0000313" key="4">
    <source>
        <dbReference type="Proteomes" id="UP000243180"/>
    </source>
</evidence>
<dbReference type="Pfam" id="PF08238">
    <property type="entry name" value="Sel1"/>
    <property type="match status" value="1"/>
</dbReference>
<dbReference type="InterPro" id="IPR006597">
    <property type="entry name" value="Sel1-like"/>
</dbReference>
<feature type="region of interest" description="Disordered" evidence="1">
    <location>
        <begin position="99"/>
        <end position="262"/>
    </location>
</feature>
<feature type="compositionally biased region" description="Basic and acidic residues" evidence="1">
    <location>
        <begin position="162"/>
        <end position="186"/>
    </location>
</feature>